<feature type="region of interest" description="Disordered" evidence="1">
    <location>
        <begin position="59"/>
        <end position="113"/>
    </location>
</feature>
<feature type="compositionally biased region" description="Acidic residues" evidence="1">
    <location>
        <begin position="92"/>
        <end position="106"/>
    </location>
</feature>
<dbReference type="Proteomes" id="UP000799536">
    <property type="component" value="Unassembled WGS sequence"/>
</dbReference>
<sequence>MLCERIYAFMVRFVSRVEVHVGARIAVQGREIRPDINHNCSYWKALLLRGLPKDLLFGNTATETDPEDGQINSQNDEGGFNNGEDNSKNSEGGDEEEEKAGDEEDISPSVNMDLGATRRRGILRKIVGFVRGMMRWPDVRPDADADAHIDPDARTDTESETDMDTYTNTDADSSTAQS</sequence>
<evidence type="ECO:0000256" key="1">
    <source>
        <dbReference type="SAM" id="MobiDB-lite"/>
    </source>
</evidence>
<dbReference type="AlphaFoldDB" id="A0A9P4JX47"/>
<proteinExistence type="predicted"/>
<dbReference type="EMBL" id="ML993883">
    <property type="protein sequence ID" value="KAF2204133.1"/>
    <property type="molecule type" value="Genomic_DNA"/>
</dbReference>
<accession>A0A9P4JX47</accession>
<feature type="region of interest" description="Disordered" evidence="1">
    <location>
        <begin position="135"/>
        <end position="178"/>
    </location>
</feature>
<name>A0A9P4JX47_9PLEO</name>
<feature type="compositionally biased region" description="Basic and acidic residues" evidence="1">
    <location>
        <begin position="137"/>
        <end position="157"/>
    </location>
</feature>
<protein>
    <submittedName>
        <fullName evidence="2">Uncharacterized protein</fullName>
    </submittedName>
</protein>
<gene>
    <name evidence="2" type="ORF">GQ43DRAFT_429225</name>
</gene>
<organism evidence="2 3">
    <name type="scientific">Delitschia confertaspora ATCC 74209</name>
    <dbReference type="NCBI Taxonomy" id="1513339"/>
    <lineage>
        <taxon>Eukaryota</taxon>
        <taxon>Fungi</taxon>
        <taxon>Dikarya</taxon>
        <taxon>Ascomycota</taxon>
        <taxon>Pezizomycotina</taxon>
        <taxon>Dothideomycetes</taxon>
        <taxon>Pleosporomycetidae</taxon>
        <taxon>Pleosporales</taxon>
        <taxon>Delitschiaceae</taxon>
        <taxon>Delitschia</taxon>
    </lineage>
</organism>
<comment type="caution">
    <text evidence="2">The sequence shown here is derived from an EMBL/GenBank/DDBJ whole genome shotgun (WGS) entry which is preliminary data.</text>
</comment>
<evidence type="ECO:0000313" key="3">
    <source>
        <dbReference type="Proteomes" id="UP000799536"/>
    </source>
</evidence>
<evidence type="ECO:0000313" key="2">
    <source>
        <dbReference type="EMBL" id="KAF2204133.1"/>
    </source>
</evidence>
<feature type="compositionally biased region" description="Low complexity" evidence="1">
    <location>
        <begin position="75"/>
        <end position="84"/>
    </location>
</feature>
<keyword evidence="3" id="KW-1185">Reference proteome</keyword>
<reference evidence="2" key="1">
    <citation type="journal article" date="2020" name="Stud. Mycol.">
        <title>101 Dothideomycetes genomes: a test case for predicting lifestyles and emergence of pathogens.</title>
        <authorList>
            <person name="Haridas S."/>
            <person name="Albert R."/>
            <person name="Binder M."/>
            <person name="Bloem J."/>
            <person name="Labutti K."/>
            <person name="Salamov A."/>
            <person name="Andreopoulos B."/>
            <person name="Baker S."/>
            <person name="Barry K."/>
            <person name="Bills G."/>
            <person name="Bluhm B."/>
            <person name="Cannon C."/>
            <person name="Castanera R."/>
            <person name="Culley D."/>
            <person name="Daum C."/>
            <person name="Ezra D."/>
            <person name="Gonzalez J."/>
            <person name="Henrissat B."/>
            <person name="Kuo A."/>
            <person name="Liang C."/>
            <person name="Lipzen A."/>
            <person name="Lutzoni F."/>
            <person name="Magnuson J."/>
            <person name="Mondo S."/>
            <person name="Nolan M."/>
            <person name="Ohm R."/>
            <person name="Pangilinan J."/>
            <person name="Park H.-J."/>
            <person name="Ramirez L."/>
            <person name="Alfaro M."/>
            <person name="Sun H."/>
            <person name="Tritt A."/>
            <person name="Yoshinaga Y."/>
            <person name="Zwiers L.-H."/>
            <person name="Turgeon B."/>
            <person name="Goodwin S."/>
            <person name="Spatafora J."/>
            <person name="Crous P."/>
            <person name="Grigoriev I."/>
        </authorList>
    </citation>
    <scope>NUCLEOTIDE SEQUENCE</scope>
    <source>
        <strain evidence="2">ATCC 74209</strain>
    </source>
</reference>
<feature type="compositionally biased region" description="Polar residues" evidence="1">
    <location>
        <begin position="164"/>
        <end position="178"/>
    </location>
</feature>